<accession>A0ABQ3W674</accession>
<name>A0ABQ3W674_9LACO</name>
<proteinExistence type="predicted"/>
<gene>
    <name evidence="1" type="ORF">lacNasYZ03_05670</name>
</gene>
<reference evidence="2" key="1">
    <citation type="submission" date="2021-01" db="EMBL/GenBank/DDBJ databases">
        <title>Draft genome sequence of Nasalis larvatus strain YZ03.</title>
        <authorList>
            <person name="Suzuki-Hashido N."/>
            <person name="Tsuchida S."/>
            <person name="Hayakawa T."/>
        </authorList>
    </citation>
    <scope>NUCLEOTIDE SEQUENCE [LARGE SCALE GENOMIC DNA]</scope>
    <source>
        <strain evidence="2">YZ03</strain>
    </source>
</reference>
<evidence type="ECO:0000313" key="2">
    <source>
        <dbReference type="Proteomes" id="UP000616547"/>
    </source>
</evidence>
<keyword evidence="2" id="KW-1185">Reference proteome</keyword>
<sequence>MAFDKSIVGISAESIQVKVFLALEEELLLLPQAASNAAEAKTVAPKLKLLENFIFFSLLKQQLTQHSAAATDRIKAPQQLLMLFSL</sequence>
<comment type="caution">
    <text evidence="1">The sequence shown here is derived from an EMBL/GenBank/DDBJ whole genome shotgun (WGS) entry which is preliminary data.</text>
</comment>
<dbReference type="EMBL" id="BOCI01000144">
    <property type="protein sequence ID" value="GHW00880.1"/>
    <property type="molecule type" value="Genomic_DNA"/>
</dbReference>
<dbReference type="RefSeq" id="WP_244660701.1">
    <property type="nucleotide sequence ID" value="NZ_BOCG01000345.1"/>
</dbReference>
<dbReference type="Proteomes" id="UP000616547">
    <property type="component" value="Unassembled WGS sequence"/>
</dbReference>
<protein>
    <submittedName>
        <fullName evidence="1">Uncharacterized protein</fullName>
    </submittedName>
</protein>
<evidence type="ECO:0000313" key="1">
    <source>
        <dbReference type="EMBL" id="GHW00880.1"/>
    </source>
</evidence>
<organism evidence="1 2">
    <name type="scientific">Lactobacillus nasalidis</name>
    <dbReference type="NCBI Taxonomy" id="2797258"/>
    <lineage>
        <taxon>Bacteria</taxon>
        <taxon>Bacillati</taxon>
        <taxon>Bacillota</taxon>
        <taxon>Bacilli</taxon>
        <taxon>Lactobacillales</taxon>
        <taxon>Lactobacillaceae</taxon>
        <taxon>Lactobacillus</taxon>
    </lineage>
</organism>